<dbReference type="RefSeq" id="WP_155737886.1">
    <property type="nucleotide sequence ID" value="NZ_CP050951.1"/>
</dbReference>
<dbReference type="Proteomes" id="UP000076857">
    <property type="component" value="Chromosome"/>
</dbReference>
<dbReference type="Gene3D" id="3.40.1160.10">
    <property type="entry name" value="Acetylglutamate kinase-like"/>
    <property type="match status" value="1"/>
</dbReference>
<dbReference type="SUPFAM" id="SSF53633">
    <property type="entry name" value="Carbamate kinase-like"/>
    <property type="match status" value="1"/>
</dbReference>
<name>A0AAP9SPC9_PSEPU</name>
<dbReference type="AlphaFoldDB" id="A0AAP9SPC9"/>
<accession>A0AAP9SPC9</accession>
<evidence type="ECO:0000313" key="1">
    <source>
        <dbReference type="EMBL" id="QJQ09760.1"/>
    </source>
</evidence>
<dbReference type="EMBL" id="CP050951">
    <property type="protein sequence ID" value="QJQ09760.1"/>
    <property type="molecule type" value="Genomic_DNA"/>
</dbReference>
<reference evidence="1 2" key="2">
    <citation type="submission" date="2020-04" db="EMBL/GenBank/DDBJ databases">
        <title>Complete genome sequence of Pseudomonas putida strain JQ581.</title>
        <authorList>
            <person name="Mu Y."/>
        </authorList>
    </citation>
    <scope>NUCLEOTIDE SEQUENCE [LARGE SCALE GENOMIC DNA]</scope>
    <source>
        <strain evidence="1 2">JQ581</strain>
    </source>
</reference>
<organism evidence="1 2">
    <name type="scientific">Pseudomonas putida</name>
    <name type="common">Arthrobacter siderocapsulatus</name>
    <dbReference type="NCBI Taxonomy" id="303"/>
    <lineage>
        <taxon>Bacteria</taxon>
        <taxon>Pseudomonadati</taxon>
        <taxon>Pseudomonadota</taxon>
        <taxon>Gammaproteobacteria</taxon>
        <taxon>Pseudomonadales</taxon>
        <taxon>Pseudomonadaceae</taxon>
        <taxon>Pseudomonas</taxon>
    </lineage>
</organism>
<sequence>MSQSEGTLIDPKGKVIQQELVDLARAAVSLKLAGNRVVVAVGEPPNAKGDYPGDQVYRTGYASMVVSQTKLMSEWKKCFDSCSELAAQVLVDAVVFHNKHRAQQLAGVLTELTDMGVIPMVGLSAAGRGVGSSLLDTFLITLLDKQTSAVRAKAAV</sequence>
<evidence type="ECO:0000313" key="2">
    <source>
        <dbReference type="Proteomes" id="UP000076857"/>
    </source>
</evidence>
<protein>
    <submittedName>
        <fullName evidence="1">Uncharacterized protein</fullName>
    </submittedName>
</protein>
<proteinExistence type="predicted"/>
<gene>
    <name evidence="1" type="ORF">A3L25_010120</name>
</gene>
<dbReference type="InterPro" id="IPR036393">
    <property type="entry name" value="AceGlu_kinase-like_sf"/>
</dbReference>
<reference evidence="1 2" key="1">
    <citation type="submission" date="2016-04" db="EMBL/GenBank/DDBJ databases">
        <authorList>
            <person name="Qiu J."/>
        </authorList>
    </citation>
    <scope>NUCLEOTIDE SEQUENCE [LARGE SCALE GENOMIC DNA]</scope>
    <source>
        <strain evidence="1 2">JQ581</strain>
    </source>
</reference>